<keyword evidence="2" id="KW-1185">Reference proteome</keyword>
<accession>A0A219AQF4</accession>
<dbReference type="EMBL" id="LSBJ02000004">
    <property type="protein sequence ID" value="OWT43018.1"/>
    <property type="molecule type" value="Genomic_DNA"/>
</dbReference>
<sequence>MASKSLRKTPPYFGLYGSHNSEERSCTEWPFLGLRVQYFGLIRFRSVVSTSSSSFGSTPWVTVSRCVWNWLVNSPGPACGRTRTSIKSGVYLAILGWRTRNGAASRDPAAIASVKAMAASCSVRRFRPRCCAL</sequence>
<name>A0A219AQF4_METCM</name>
<gene>
    <name evidence="1" type="ORF">VFPPC_17789</name>
</gene>
<comment type="caution">
    <text evidence="1">The sequence shown here is derived from an EMBL/GenBank/DDBJ whole genome shotgun (WGS) entry which is preliminary data.</text>
</comment>
<dbReference type="KEGG" id="pchm:VFPPC_17789"/>
<protein>
    <submittedName>
        <fullName evidence="1">Uncharacterized protein</fullName>
    </submittedName>
</protein>
<dbReference type="RefSeq" id="XP_022285474.1">
    <property type="nucleotide sequence ID" value="XM_022429472.1"/>
</dbReference>
<reference evidence="1 2" key="1">
    <citation type="journal article" date="2016" name="PLoS Pathog.">
        <title>Biosynthesis of antibiotic leucinostatins in bio-control fungus Purpureocillium lilacinum and their inhibition on phytophthora revealed by genome mining.</title>
        <authorList>
            <person name="Wang G."/>
            <person name="Liu Z."/>
            <person name="Lin R."/>
            <person name="Li E."/>
            <person name="Mao Z."/>
            <person name="Ling J."/>
            <person name="Yang Y."/>
            <person name="Yin W.B."/>
            <person name="Xie B."/>
        </authorList>
    </citation>
    <scope>NUCLEOTIDE SEQUENCE [LARGE SCALE GENOMIC DNA]</scope>
    <source>
        <strain evidence="1">170</strain>
    </source>
</reference>
<evidence type="ECO:0000313" key="2">
    <source>
        <dbReference type="Proteomes" id="UP000078397"/>
    </source>
</evidence>
<dbReference type="Proteomes" id="UP000078397">
    <property type="component" value="Unassembled WGS sequence"/>
</dbReference>
<evidence type="ECO:0000313" key="1">
    <source>
        <dbReference type="EMBL" id="OWT43018.1"/>
    </source>
</evidence>
<proteinExistence type="predicted"/>
<dbReference type="AlphaFoldDB" id="A0A219AQF4"/>
<organism evidence="1 2">
    <name type="scientific">Pochonia chlamydosporia 170</name>
    <dbReference type="NCBI Taxonomy" id="1380566"/>
    <lineage>
        <taxon>Eukaryota</taxon>
        <taxon>Fungi</taxon>
        <taxon>Dikarya</taxon>
        <taxon>Ascomycota</taxon>
        <taxon>Pezizomycotina</taxon>
        <taxon>Sordariomycetes</taxon>
        <taxon>Hypocreomycetidae</taxon>
        <taxon>Hypocreales</taxon>
        <taxon>Clavicipitaceae</taxon>
        <taxon>Pochonia</taxon>
    </lineage>
</organism>
<dbReference type="GeneID" id="33936704"/>